<organism evidence="2 3">
    <name type="scientific">Cylindrotheca closterium</name>
    <dbReference type="NCBI Taxonomy" id="2856"/>
    <lineage>
        <taxon>Eukaryota</taxon>
        <taxon>Sar</taxon>
        <taxon>Stramenopiles</taxon>
        <taxon>Ochrophyta</taxon>
        <taxon>Bacillariophyta</taxon>
        <taxon>Bacillariophyceae</taxon>
        <taxon>Bacillariophycidae</taxon>
        <taxon>Bacillariales</taxon>
        <taxon>Bacillariaceae</taxon>
        <taxon>Cylindrotheca</taxon>
    </lineage>
</organism>
<evidence type="ECO:0000313" key="3">
    <source>
        <dbReference type="Proteomes" id="UP001295423"/>
    </source>
</evidence>
<protein>
    <submittedName>
        <fullName evidence="2">Uncharacterized protein</fullName>
    </submittedName>
</protein>
<evidence type="ECO:0000313" key="2">
    <source>
        <dbReference type="EMBL" id="CAJ1954159.1"/>
    </source>
</evidence>
<keyword evidence="3" id="KW-1185">Reference proteome</keyword>
<evidence type="ECO:0000256" key="1">
    <source>
        <dbReference type="SAM" id="MobiDB-lite"/>
    </source>
</evidence>
<name>A0AAD2FV82_9STRA</name>
<feature type="compositionally biased region" description="Polar residues" evidence="1">
    <location>
        <begin position="1"/>
        <end position="23"/>
    </location>
</feature>
<accession>A0AAD2FV82</accession>
<feature type="region of interest" description="Disordered" evidence="1">
    <location>
        <begin position="1"/>
        <end position="26"/>
    </location>
</feature>
<dbReference type="AlphaFoldDB" id="A0AAD2FV82"/>
<sequence length="132" mass="14180">MNSSTTGNNCQVANVSAPDSNEGPNDDSIAVVYQRRMPNPNQVLITLLDALNDNIAGNVSRSASMNLLGSCYTLPEESGLLDLHSEEEQQVNLNSILDQILAVLETGDFLETGESEYYPSGPGSLTTTELMQ</sequence>
<reference evidence="2" key="1">
    <citation type="submission" date="2023-08" db="EMBL/GenBank/DDBJ databases">
        <authorList>
            <person name="Audoor S."/>
            <person name="Bilcke G."/>
        </authorList>
    </citation>
    <scope>NUCLEOTIDE SEQUENCE</scope>
</reference>
<gene>
    <name evidence="2" type="ORF">CYCCA115_LOCUS14754</name>
</gene>
<dbReference type="Proteomes" id="UP001295423">
    <property type="component" value="Unassembled WGS sequence"/>
</dbReference>
<dbReference type="EMBL" id="CAKOGP040001858">
    <property type="protein sequence ID" value="CAJ1954159.1"/>
    <property type="molecule type" value="Genomic_DNA"/>
</dbReference>
<comment type="caution">
    <text evidence="2">The sequence shown here is derived from an EMBL/GenBank/DDBJ whole genome shotgun (WGS) entry which is preliminary data.</text>
</comment>
<proteinExistence type="predicted"/>